<evidence type="ECO:0000259" key="2">
    <source>
        <dbReference type="Pfam" id="PF12146"/>
    </source>
</evidence>
<gene>
    <name evidence="3" type="ORF">RBH19_07700</name>
</gene>
<name>A0ABU0W6U3_9GAMM</name>
<proteinExistence type="predicted"/>
<reference evidence="3 4" key="1">
    <citation type="submission" date="2023-08" db="EMBL/GenBank/DDBJ databases">
        <title>Whole-genome sequencing of halo(alkali)philic microorganisms from hypersaline lakes.</title>
        <authorList>
            <person name="Sorokin D.Y."/>
            <person name="Abbas B."/>
            <person name="Merkel A.Y."/>
        </authorList>
    </citation>
    <scope>NUCLEOTIDE SEQUENCE [LARGE SCALE GENOMIC DNA]</scope>
    <source>
        <strain evidence="3 4">AB-CW4</strain>
    </source>
</reference>
<evidence type="ECO:0000313" key="4">
    <source>
        <dbReference type="Proteomes" id="UP001239019"/>
    </source>
</evidence>
<keyword evidence="4" id="KW-1185">Reference proteome</keyword>
<comment type="caution">
    <text evidence="3">The sequence shown here is derived from an EMBL/GenBank/DDBJ whole genome shotgun (WGS) entry which is preliminary data.</text>
</comment>
<protein>
    <submittedName>
        <fullName evidence="3">Bifunctional alpha/beta hydrolase/OsmC family protein</fullName>
    </submittedName>
</protein>
<dbReference type="GO" id="GO:0016787">
    <property type="term" value="F:hydrolase activity"/>
    <property type="evidence" value="ECO:0007669"/>
    <property type="project" value="UniProtKB-KW"/>
</dbReference>
<dbReference type="EMBL" id="JAVDDT010000004">
    <property type="protein sequence ID" value="MDQ2069753.1"/>
    <property type="molecule type" value="Genomic_DNA"/>
</dbReference>
<evidence type="ECO:0000256" key="1">
    <source>
        <dbReference type="SAM" id="MobiDB-lite"/>
    </source>
</evidence>
<dbReference type="SUPFAM" id="SSF53474">
    <property type="entry name" value="alpha/beta-Hydrolases"/>
    <property type="match status" value="1"/>
</dbReference>
<dbReference type="PANTHER" id="PTHR39624">
    <property type="entry name" value="PROTEIN INVOLVED IN RIMO-MEDIATED BETA-METHYLTHIOLATION OF RIBOSOMAL PROTEIN S12 YCAO"/>
    <property type="match status" value="1"/>
</dbReference>
<keyword evidence="3" id="KW-0378">Hydrolase</keyword>
<dbReference type="Gene3D" id="3.40.50.1820">
    <property type="entry name" value="alpha/beta hydrolase"/>
    <property type="match status" value="1"/>
</dbReference>
<dbReference type="InterPro" id="IPR003718">
    <property type="entry name" value="OsmC/Ohr_fam"/>
</dbReference>
<feature type="region of interest" description="Disordered" evidence="1">
    <location>
        <begin position="1"/>
        <end position="21"/>
    </location>
</feature>
<dbReference type="Gene3D" id="3.30.300.20">
    <property type="match status" value="1"/>
</dbReference>
<dbReference type="SUPFAM" id="SSF82784">
    <property type="entry name" value="OsmC-like"/>
    <property type="match status" value="1"/>
</dbReference>
<dbReference type="InterPro" id="IPR036102">
    <property type="entry name" value="OsmC/Ohrsf"/>
</dbReference>
<dbReference type="InterPro" id="IPR015946">
    <property type="entry name" value="KH_dom-like_a/b"/>
</dbReference>
<dbReference type="Proteomes" id="UP001239019">
    <property type="component" value="Unassembled WGS sequence"/>
</dbReference>
<evidence type="ECO:0000313" key="3">
    <source>
        <dbReference type="EMBL" id="MDQ2069753.1"/>
    </source>
</evidence>
<dbReference type="RefSeq" id="WP_306728252.1">
    <property type="nucleotide sequence ID" value="NZ_JAVDDT010000004.1"/>
</dbReference>
<accession>A0ABU0W6U3</accession>
<dbReference type="PANTHER" id="PTHR39624:SF2">
    <property type="entry name" value="OSMC-LIKE PROTEIN"/>
    <property type="match status" value="1"/>
</dbReference>
<organism evidence="3 4">
    <name type="scientific">Natronospira bacteriovora</name>
    <dbReference type="NCBI Taxonomy" id="3069753"/>
    <lineage>
        <taxon>Bacteria</taxon>
        <taxon>Pseudomonadati</taxon>
        <taxon>Pseudomonadota</taxon>
        <taxon>Gammaproteobacteria</taxon>
        <taxon>Natronospirales</taxon>
        <taxon>Natronospiraceae</taxon>
        <taxon>Natronospira</taxon>
    </lineage>
</organism>
<dbReference type="Pfam" id="PF12146">
    <property type="entry name" value="Hydrolase_4"/>
    <property type="match status" value="1"/>
</dbReference>
<dbReference type="InterPro" id="IPR029058">
    <property type="entry name" value="AB_hydrolase_fold"/>
</dbReference>
<dbReference type="InterPro" id="IPR022742">
    <property type="entry name" value="Hydrolase_4"/>
</dbReference>
<feature type="domain" description="Serine aminopeptidase S33" evidence="2">
    <location>
        <begin position="26"/>
        <end position="122"/>
    </location>
</feature>
<sequence length="408" mass="44179">MARESFEFDGGQGQRLSGVIENPRGEPRGWAVFAHCFTCGSQSVGAVAISRSLAARGIGVLRFDFTGLGESEGAFGRDGIGGDIEDIKAAVRAMDESGRSVALLIGHSLGGAAVLHAAGDLDGVRAVTTLGAPADPAHVLHLLGDQRDTIESEGVAEVHIGGRPFNIHKGFIRGMENRPWRERIAALRKPLLVMHAPLDDIVEIENAAEIFLAAKHPKSFVSLDEADHLLSRRRDADWAAEVISAWSGRYLTAGNVGDEVERGVEPGEGVRTITQGSGFLSHVRAGRHSLIADEPANVGGSDQGPTPYDLLGAALGSCTGMTLAMYARHKQWSLEQTDVQVSHDRIHARDCEDCEKEEGKVDRFTRTIRIKGKLDSSQRQRLLEIADRCPVHRTLENEIRIETRLDEA</sequence>
<dbReference type="Pfam" id="PF02566">
    <property type="entry name" value="OsmC"/>
    <property type="match status" value="1"/>
</dbReference>